<evidence type="ECO:0000313" key="4">
    <source>
        <dbReference type="Proteomes" id="UP001501153"/>
    </source>
</evidence>
<evidence type="ECO:0000256" key="1">
    <source>
        <dbReference type="SAM" id="MobiDB-lite"/>
    </source>
</evidence>
<gene>
    <name evidence="3" type="ORF">GCM10023185_24200</name>
</gene>
<feature type="region of interest" description="Disordered" evidence="1">
    <location>
        <begin position="25"/>
        <end position="46"/>
    </location>
</feature>
<reference evidence="4" key="1">
    <citation type="journal article" date="2019" name="Int. J. Syst. Evol. Microbiol.">
        <title>The Global Catalogue of Microorganisms (GCM) 10K type strain sequencing project: providing services to taxonomists for standard genome sequencing and annotation.</title>
        <authorList>
            <consortium name="The Broad Institute Genomics Platform"/>
            <consortium name="The Broad Institute Genome Sequencing Center for Infectious Disease"/>
            <person name="Wu L."/>
            <person name="Ma J."/>
        </authorList>
    </citation>
    <scope>NUCLEOTIDE SEQUENCE [LARGE SCALE GENOMIC DNA]</scope>
    <source>
        <strain evidence="4">JCM 17923</strain>
    </source>
</reference>
<accession>A0ABP8IH16</accession>
<dbReference type="Proteomes" id="UP001501153">
    <property type="component" value="Unassembled WGS sequence"/>
</dbReference>
<dbReference type="InterPro" id="IPR025665">
    <property type="entry name" value="Beta-barrel_OMP_2"/>
</dbReference>
<organism evidence="3 4">
    <name type="scientific">Hymenobacter saemangeumensis</name>
    <dbReference type="NCBI Taxonomy" id="1084522"/>
    <lineage>
        <taxon>Bacteria</taxon>
        <taxon>Pseudomonadati</taxon>
        <taxon>Bacteroidota</taxon>
        <taxon>Cytophagia</taxon>
        <taxon>Cytophagales</taxon>
        <taxon>Hymenobacteraceae</taxon>
        <taxon>Hymenobacter</taxon>
    </lineage>
</organism>
<dbReference type="RefSeq" id="WP_345236312.1">
    <property type="nucleotide sequence ID" value="NZ_BAABGZ010000027.1"/>
</dbReference>
<feature type="domain" description="Outer membrane protein beta-barrel" evidence="2">
    <location>
        <begin position="8"/>
        <end position="246"/>
    </location>
</feature>
<protein>
    <recommendedName>
        <fullName evidence="2">Outer membrane protein beta-barrel domain-containing protein</fullName>
    </recommendedName>
</protein>
<feature type="compositionally biased region" description="Polar residues" evidence="1">
    <location>
        <begin position="36"/>
        <end position="46"/>
    </location>
</feature>
<keyword evidence="4" id="KW-1185">Reference proteome</keyword>
<comment type="caution">
    <text evidence="3">The sequence shown here is derived from an EMBL/GenBank/DDBJ whole genome shotgun (WGS) entry which is preliminary data.</text>
</comment>
<evidence type="ECO:0000313" key="3">
    <source>
        <dbReference type="EMBL" id="GAA4358461.1"/>
    </source>
</evidence>
<dbReference type="EMBL" id="BAABGZ010000027">
    <property type="protein sequence ID" value="GAA4358461.1"/>
    <property type="molecule type" value="Genomic_DNA"/>
</dbReference>
<proteinExistence type="predicted"/>
<dbReference type="Pfam" id="PF13568">
    <property type="entry name" value="OMP_b-brl_2"/>
    <property type="match status" value="1"/>
</dbReference>
<sequence length="279" mass="30177">MTASVAHAQTSISLGFRAGGNWATRAGDDPEYKPYTGSSTGTVTARSSSDYTRSGLLAPQFGAVLDVRFGKLALQPALLFTQKGVEQQMTVNSSFTYSYNGFPSSVQTIKESMHSISRPNYLEIPLNLVYTTGTDHGFQLFAGPYMAFGVGGRSELEYEGSSSSNGSSSSSSNSNGYYSYGNTFFAYRDTYPGPQPATFNNNTRATPFEASSGAYIARRFDAGVNAGIGYRFSALQVQLGYGLGLVNQQAEKAPGFRDEMPAYYQRVAQLTGTYFFKVK</sequence>
<name>A0ABP8IH16_9BACT</name>
<evidence type="ECO:0000259" key="2">
    <source>
        <dbReference type="Pfam" id="PF13568"/>
    </source>
</evidence>